<feature type="domain" description="Cadherin-like" evidence="1">
    <location>
        <begin position="559"/>
        <end position="652"/>
    </location>
</feature>
<feature type="domain" description="Cadherin-like" evidence="1">
    <location>
        <begin position="2"/>
        <end position="66"/>
    </location>
</feature>
<feature type="domain" description="Cadherin-like" evidence="1">
    <location>
        <begin position="69"/>
        <end position="162"/>
    </location>
</feature>
<dbReference type="NCBIfam" id="NF012211">
    <property type="entry name" value="tand_rpt_95"/>
    <property type="match status" value="7"/>
</dbReference>
<feature type="domain" description="Cadherin-like" evidence="1">
    <location>
        <begin position="363"/>
        <end position="457"/>
    </location>
</feature>
<gene>
    <name evidence="2" type="ORF">H663_020380</name>
</gene>
<dbReference type="InterPro" id="IPR041690">
    <property type="entry name" value="Cadherin_5"/>
</dbReference>
<feature type="domain" description="Cadherin-like" evidence="1">
    <location>
        <begin position="168"/>
        <end position="262"/>
    </location>
</feature>
<protein>
    <recommendedName>
        <fullName evidence="1">Cadherin-like domain-containing protein</fullName>
    </recommendedName>
</protein>
<feature type="domain" description="Cadherin-like" evidence="1">
    <location>
        <begin position="462"/>
        <end position="556"/>
    </location>
</feature>
<dbReference type="PANTHER" id="PTHR34720">
    <property type="entry name" value="MICROCYSTIN DEPENDENT PROTEIN"/>
    <property type="match status" value="1"/>
</dbReference>
<evidence type="ECO:0000313" key="3">
    <source>
        <dbReference type="Proteomes" id="UP000037507"/>
    </source>
</evidence>
<dbReference type="EMBL" id="LFYT02000074">
    <property type="protein sequence ID" value="PVE05554.1"/>
    <property type="molecule type" value="Genomic_DNA"/>
</dbReference>
<sequence length="672" mass="68085">MAGYTDADLGTLSVSELLADQGQITDNQNGTYTFTPAANYNGTVTLSYLIADGQGGHTAASQTLSLNSVNDAPALTGETADLINGQEGQAYEVTAADLLKGYTDVEGDALSVAALSANHGSVTDNGNGTYTITPDAGYAGLVTLSYKVVDAHGAQTAASQSFGLTANNVAPALTGTAASLAAGQEDSAYTVRVQDLLTGYSDQDGGTLAVENLRVDHGQVQLTSPGLYTITPDANYNGTLTLSYKVVDGQGGRTNATQTVTLESVNDAPALTSLPAILAAGTEDQAYQVTAAQLLQGYSDVDGGTLSVGALIANHGSVTDNGDGTYTITPAANYNGPVTLTYKVLDGQGAEKSVSQSFSLNSVNDAPALTSQTAILSAGLEDTAYTFTAAQLLQGYSDVDGGTLSVTNVTATHGTLTDDGQGNYRFTPDANYNGPVALSYTISDGQGGHTAVEQSFSLSASNDAPVLTGDKASLAAGTEDQPYILRAADLLAGYTDADLGTLSVSELLADQGQITDNQNGTYTFTPAANYNGTVTLSYLIADGQGGHTAASQTLSLNSVNDAPALTGETADLINGQEGQAYEVTAADLLKGYTDVEGDALSVAALSANHGSVTDNGNGTYTITPDTGYAGLVTLSYKVVDAQGAQTAATQSFGLTANNVAPALTGTPANLAA</sequence>
<evidence type="ECO:0000259" key="1">
    <source>
        <dbReference type="Pfam" id="PF17892"/>
    </source>
</evidence>
<reference evidence="2" key="1">
    <citation type="submission" date="2017-04" db="EMBL/GenBank/DDBJ databases">
        <title>Unexpected and diverse lifestyles within the genus Limnohabitans.</title>
        <authorList>
            <person name="Kasalicky V."/>
            <person name="Mehrshad M."/>
            <person name="Andrei S.-A."/>
            <person name="Salcher M."/>
            <person name="Kratochvilova H."/>
            <person name="Simek K."/>
            <person name="Ghai R."/>
        </authorList>
    </citation>
    <scope>NUCLEOTIDE SEQUENCE [LARGE SCALE GENOMIC DNA]</scope>
    <source>
        <strain evidence="2">II-D5</strain>
    </source>
</reference>
<dbReference type="Gene3D" id="2.60.40.2810">
    <property type="match status" value="3"/>
</dbReference>
<dbReference type="STRING" id="1293045.H663_03155"/>
<keyword evidence="3" id="KW-1185">Reference proteome</keyword>
<dbReference type="Pfam" id="PF17892">
    <property type="entry name" value="Cadherin_5"/>
    <property type="match status" value="7"/>
</dbReference>
<dbReference type="Proteomes" id="UP000037507">
    <property type="component" value="Unassembled WGS sequence"/>
</dbReference>
<dbReference type="AlphaFoldDB" id="A0A2T7SRT4"/>
<name>A0A2T7SRT4_9BURK</name>
<dbReference type="Gene3D" id="2.60.40.3440">
    <property type="match status" value="2"/>
</dbReference>
<dbReference type="PANTHER" id="PTHR34720:SF9">
    <property type="entry name" value="BLR4714 PROTEIN"/>
    <property type="match status" value="1"/>
</dbReference>
<feature type="non-terminal residue" evidence="2">
    <location>
        <position position="672"/>
    </location>
</feature>
<proteinExistence type="predicted"/>
<comment type="caution">
    <text evidence="2">The sequence shown here is derived from an EMBL/GenBank/DDBJ whole genome shotgun (WGS) entry which is preliminary data.</text>
</comment>
<accession>A0A2T7SRT4</accession>
<feature type="domain" description="Cadherin-like" evidence="1">
    <location>
        <begin position="265"/>
        <end position="360"/>
    </location>
</feature>
<evidence type="ECO:0000313" key="2">
    <source>
        <dbReference type="EMBL" id="PVE05554.1"/>
    </source>
</evidence>
<dbReference type="Gene3D" id="2.40.50.290">
    <property type="match status" value="2"/>
</dbReference>
<organism evidence="2 3">
    <name type="scientific">Limnohabitans planktonicus II-D5</name>
    <dbReference type="NCBI Taxonomy" id="1293045"/>
    <lineage>
        <taxon>Bacteria</taxon>
        <taxon>Pseudomonadati</taxon>
        <taxon>Pseudomonadota</taxon>
        <taxon>Betaproteobacteria</taxon>
        <taxon>Burkholderiales</taxon>
        <taxon>Comamonadaceae</taxon>
        <taxon>Limnohabitans</taxon>
    </lineage>
</organism>